<evidence type="ECO:0000313" key="2">
    <source>
        <dbReference type="Proteomes" id="UP001177021"/>
    </source>
</evidence>
<organism evidence="1 2">
    <name type="scientific">Trifolium pratense</name>
    <name type="common">Red clover</name>
    <dbReference type="NCBI Taxonomy" id="57577"/>
    <lineage>
        <taxon>Eukaryota</taxon>
        <taxon>Viridiplantae</taxon>
        <taxon>Streptophyta</taxon>
        <taxon>Embryophyta</taxon>
        <taxon>Tracheophyta</taxon>
        <taxon>Spermatophyta</taxon>
        <taxon>Magnoliopsida</taxon>
        <taxon>eudicotyledons</taxon>
        <taxon>Gunneridae</taxon>
        <taxon>Pentapetalae</taxon>
        <taxon>rosids</taxon>
        <taxon>fabids</taxon>
        <taxon>Fabales</taxon>
        <taxon>Fabaceae</taxon>
        <taxon>Papilionoideae</taxon>
        <taxon>50 kb inversion clade</taxon>
        <taxon>NPAAA clade</taxon>
        <taxon>Hologalegina</taxon>
        <taxon>IRL clade</taxon>
        <taxon>Trifolieae</taxon>
        <taxon>Trifolium</taxon>
    </lineage>
</organism>
<name>A0ACB0LSN7_TRIPR</name>
<keyword evidence="2" id="KW-1185">Reference proteome</keyword>
<gene>
    <name evidence="1" type="ORF">MILVUS5_LOCUS35361</name>
</gene>
<sequence length="460" mass="52054">MNPSFCGNASTQCIAAGIPISHCRFSLSIVRSLYMSLFNKKANQDDHIDRISDLPSNVIDGILEHLSIRDLVRTSILSTNWRYMWTSVPTLKFQGRSFLPDDHLNYPSPVVSKIITDVLMLHNGPIYKFNLLIPYGCSFEITLECLNTWIPFLSRNVKHLELVNNGTYLDKMPYIVFSCKELTKFRFGGFNLSIPPNFSGFKRLLNLQLQMVTFESGALESLISGCPLLEKLRIEYCHGFEYFHISTPTLKVLSLVFDKNMKSICLKKAQNLSDLTLMANDGWVPGLIKSLPKNMQRFCCIASFSDKKNVFADIIPPTLLKSSFNSIKYLRLANVILNERRELLYIVSVLKSAPCLVELDIQNYSLVDVAQPPDHSEELECRSCCLNQLKTVNIKIRATSNQDAMSLIRFILATSTSLKTLTFDVGLGSQKLDALVLLSISQDLLLMKRASQRAEVKFLH</sequence>
<evidence type="ECO:0000313" key="1">
    <source>
        <dbReference type="EMBL" id="CAJ2671555.1"/>
    </source>
</evidence>
<dbReference type="Proteomes" id="UP001177021">
    <property type="component" value="Unassembled WGS sequence"/>
</dbReference>
<comment type="caution">
    <text evidence="1">The sequence shown here is derived from an EMBL/GenBank/DDBJ whole genome shotgun (WGS) entry which is preliminary data.</text>
</comment>
<reference evidence="1" key="1">
    <citation type="submission" date="2023-10" db="EMBL/GenBank/DDBJ databases">
        <authorList>
            <person name="Rodriguez Cubillos JULIANA M."/>
            <person name="De Vega J."/>
        </authorList>
    </citation>
    <scope>NUCLEOTIDE SEQUENCE</scope>
</reference>
<accession>A0ACB0LSN7</accession>
<dbReference type="EMBL" id="CASHSV030000615">
    <property type="protein sequence ID" value="CAJ2671555.1"/>
    <property type="molecule type" value="Genomic_DNA"/>
</dbReference>
<proteinExistence type="predicted"/>
<protein>
    <submittedName>
        <fullName evidence="1">Uncharacterized protein</fullName>
    </submittedName>
</protein>